<dbReference type="AlphaFoldDB" id="A0A815Z983"/>
<evidence type="ECO:0000313" key="1">
    <source>
        <dbReference type="EMBL" id="CAF1581809.1"/>
    </source>
</evidence>
<comment type="caution">
    <text evidence="1">The sequence shown here is derived from an EMBL/GenBank/DDBJ whole genome shotgun (WGS) entry which is preliminary data.</text>
</comment>
<dbReference type="Proteomes" id="UP000663828">
    <property type="component" value="Unassembled WGS sequence"/>
</dbReference>
<keyword evidence="2" id="KW-1185">Reference proteome</keyword>
<dbReference type="EMBL" id="CAJNOR010005977">
    <property type="protein sequence ID" value="CAF1581809.1"/>
    <property type="molecule type" value="Genomic_DNA"/>
</dbReference>
<organism evidence="1 2">
    <name type="scientific">Adineta ricciae</name>
    <name type="common">Rotifer</name>
    <dbReference type="NCBI Taxonomy" id="249248"/>
    <lineage>
        <taxon>Eukaryota</taxon>
        <taxon>Metazoa</taxon>
        <taxon>Spiralia</taxon>
        <taxon>Gnathifera</taxon>
        <taxon>Rotifera</taxon>
        <taxon>Eurotatoria</taxon>
        <taxon>Bdelloidea</taxon>
        <taxon>Adinetida</taxon>
        <taxon>Adinetidae</taxon>
        <taxon>Adineta</taxon>
    </lineage>
</organism>
<proteinExistence type="predicted"/>
<name>A0A815Z983_ADIRI</name>
<sequence length="632" mass="74698">MDGNLDFCLKRFADDQLSDSLKKLTQIERNLERKRTYGAEAAQHDNDLKHQQETLLAKQFSQDLDENNSKINKARQIIEEEFFHALQIIRNDIETIVQVSSTRNENREDREEIRAAITKIRQQIARIDSELAHLFNIIDSNNYHDHCNRIAQWLRQHYGYANELNRMVGKFNELGDLSIFSPQTFLMQTINECVSLWNARYKLISQFIHQMDEDSILSKQILDSLYRMTDSTTSLQFVQSYVENRYVRRFNREEYLIRRMEEEFEEQLAEQQRRIFELINALGQLCVNTTNEFQLNKKFRKIFHQNRVLPILIDRNDKAENNSLIIRLEDNYTRWTLNKHSIQQQFCLNLSQFLNLPDETFTIERVEQGSTILYIAVHPTYHQMISQQLSNSRESLRIVQAVENSIQRLDCRVQSISFGEYCSSIEKRLMNYKSDAPLTNKSVENILLDLITLSDNDSLCPEGWKRFSIKSVHSNPQVETKWPIVYYGCRDFYAPFILTTAMRVSTQPSNISRNRQNIHFSPSIEYCAHPKYTHLWRNMTNQYYQLVFQCQVNPDVFNAPTSEVLLQPSAKTKQIDENFSNDQLEWILPLNQASRECIQENIICCAIMIRMIDGEPQDLPKLHWWQNTNHSE</sequence>
<evidence type="ECO:0000313" key="2">
    <source>
        <dbReference type="Proteomes" id="UP000663828"/>
    </source>
</evidence>
<reference evidence="1" key="1">
    <citation type="submission" date="2021-02" db="EMBL/GenBank/DDBJ databases">
        <authorList>
            <person name="Nowell W R."/>
        </authorList>
    </citation>
    <scope>NUCLEOTIDE SEQUENCE</scope>
</reference>
<accession>A0A815Z983</accession>
<gene>
    <name evidence="1" type="ORF">XAT740_LOCUS45591</name>
</gene>
<protein>
    <submittedName>
        <fullName evidence="1">Uncharacterized protein</fullName>
    </submittedName>
</protein>